<sequence>MPFSVGAAILIVPPKVLLSKMAASRSASFSDGNWACFPARPRRMEPDLPALLSRAPCLSPRNTAPTRPAPLPPADTLLASEAPERLSRWPVPLLRGTTSPELAAGPNDSRSPKGERVTFLPSTLLVLHFFSLSLQRRASRYRSTNSLRRQPPRPF</sequence>
<gene>
    <name evidence="2" type="ORF">NDU88_001328</name>
</gene>
<reference evidence="2" key="1">
    <citation type="journal article" date="2022" name="bioRxiv">
        <title>Sequencing and chromosome-scale assembly of the giantPleurodeles waltlgenome.</title>
        <authorList>
            <person name="Brown T."/>
            <person name="Elewa A."/>
            <person name="Iarovenko S."/>
            <person name="Subramanian E."/>
            <person name="Araus A.J."/>
            <person name="Petzold A."/>
            <person name="Susuki M."/>
            <person name="Suzuki K.-i.T."/>
            <person name="Hayashi T."/>
            <person name="Toyoda A."/>
            <person name="Oliveira C."/>
            <person name="Osipova E."/>
            <person name="Leigh N.D."/>
            <person name="Simon A."/>
            <person name="Yun M.H."/>
        </authorList>
    </citation>
    <scope>NUCLEOTIDE SEQUENCE</scope>
    <source>
        <strain evidence="2">20211129_DDA</strain>
        <tissue evidence="2">Liver</tissue>
    </source>
</reference>
<keyword evidence="3" id="KW-1185">Reference proteome</keyword>
<proteinExistence type="predicted"/>
<accession>A0AAV7WL68</accession>
<comment type="caution">
    <text evidence="2">The sequence shown here is derived from an EMBL/GenBank/DDBJ whole genome shotgun (WGS) entry which is preliminary data.</text>
</comment>
<protein>
    <submittedName>
        <fullName evidence="2">Uncharacterized protein</fullName>
    </submittedName>
</protein>
<evidence type="ECO:0000313" key="3">
    <source>
        <dbReference type="Proteomes" id="UP001066276"/>
    </source>
</evidence>
<dbReference type="Proteomes" id="UP001066276">
    <property type="component" value="Chromosome 1_1"/>
</dbReference>
<dbReference type="EMBL" id="JANPWB010000001">
    <property type="protein sequence ID" value="KAJ1213696.1"/>
    <property type="molecule type" value="Genomic_DNA"/>
</dbReference>
<feature type="region of interest" description="Disordered" evidence="1">
    <location>
        <begin position="95"/>
        <end position="115"/>
    </location>
</feature>
<evidence type="ECO:0000313" key="2">
    <source>
        <dbReference type="EMBL" id="KAJ1213696.1"/>
    </source>
</evidence>
<organism evidence="2 3">
    <name type="scientific">Pleurodeles waltl</name>
    <name type="common">Iberian ribbed newt</name>
    <dbReference type="NCBI Taxonomy" id="8319"/>
    <lineage>
        <taxon>Eukaryota</taxon>
        <taxon>Metazoa</taxon>
        <taxon>Chordata</taxon>
        <taxon>Craniata</taxon>
        <taxon>Vertebrata</taxon>
        <taxon>Euteleostomi</taxon>
        <taxon>Amphibia</taxon>
        <taxon>Batrachia</taxon>
        <taxon>Caudata</taxon>
        <taxon>Salamandroidea</taxon>
        <taxon>Salamandridae</taxon>
        <taxon>Pleurodelinae</taxon>
        <taxon>Pleurodeles</taxon>
    </lineage>
</organism>
<evidence type="ECO:0000256" key="1">
    <source>
        <dbReference type="SAM" id="MobiDB-lite"/>
    </source>
</evidence>
<dbReference type="AlphaFoldDB" id="A0AAV7WL68"/>
<feature type="region of interest" description="Disordered" evidence="1">
    <location>
        <begin position="56"/>
        <end position="76"/>
    </location>
</feature>
<name>A0AAV7WL68_PLEWA</name>